<feature type="region of interest" description="Disordered" evidence="1">
    <location>
        <begin position="55"/>
        <end position="156"/>
    </location>
</feature>
<sequence>MRLPVLAIVLVMSPVSLVAETPKTFEPTIVSPEKRALADICASPQKILRNDCVKGGVTGGSRQDLQRGIDGRETRQSHNSPVNGLENGPLSTRTDRVERYEQQFTQRGDGIKTPVKPIKPITPPKPEGGESVKPWKPVDPAKPIFPVKPGFSPGAK</sequence>
<proteinExistence type="predicted"/>
<feature type="signal peptide" evidence="2">
    <location>
        <begin position="1"/>
        <end position="18"/>
    </location>
</feature>
<protein>
    <submittedName>
        <fullName evidence="3">Uncharacterized protein</fullName>
    </submittedName>
</protein>
<keyword evidence="4" id="KW-1185">Reference proteome</keyword>
<reference evidence="3 4" key="1">
    <citation type="submission" date="2018-04" db="EMBL/GenBank/DDBJ databases">
        <title>Genomic Encyclopedia of Archaeal and Bacterial Type Strains, Phase II (KMG-II): from individual species to whole genera.</title>
        <authorList>
            <person name="Goeker M."/>
        </authorList>
    </citation>
    <scope>NUCLEOTIDE SEQUENCE [LARGE SCALE GENOMIC DNA]</scope>
    <source>
        <strain evidence="3 4">DSM 21823</strain>
    </source>
</reference>
<comment type="caution">
    <text evidence="3">The sequence shown here is derived from an EMBL/GenBank/DDBJ whole genome shotgun (WGS) entry which is preliminary data.</text>
</comment>
<dbReference type="Proteomes" id="UP000244224">
    <property type="component" value="Unassembled WGS sequence"/>
</dbReference>
<keyword evidence="2" id="KW-0732">Signal</keyword>
<gene>
    <name evidence="3" type="ORF">C8N34_102199</name>
</gene>
<feature type="chain" id="PRO_5015500511" evidence="2">
    <location>
        <begin position="19"/>
        <end position="156"/>
    </location>
</feature>
<evidence type="ECO:0000256" key="2">
    <source>
        <dbReference type="SAM" id="SignalP"/>
    </source>
</evidence>
<evidence type="ECO:0000313" key="4">
    <source>
        <dbReference type="Proteomes" id="UP000244224"/>
    </source>
</evidence>
<organism evidence="3 4">
    <name type="scientific">Gemmobacter caeni</name>
    <dbReference type="NCBI Taxonomy" id="589035"/>
    <lineage>
        <taxon>Bacteria</taxon>
        <taxon>Pseudomonadati</taxon>
        <taxon>Pseudomonadota</taxon>
        <taxon>Alphaproteobacteria</taxon>
        <taxon>Rhodobacterales</taxon>
        <taxon>Paracoccaceae</taxon>
        <taxon>Gemmobacter</taxon>
    </lineage>
</organism>
<evidence type="ECO:0000313" key="3">
    <source>
        <dbReference type="EMBL" id="PTX52420.1"/>
    </source>
</evidence>
<evidence type="ECO:0000256" key="1">
    <source>
        <dbReference type="SAM" id="MobiDB-lite"/>
    </source>
</evidence>
<accession>A0A2T6B8L3</accession>
<name>A0A2T6B8L3_9RHOB</name>
<dbReference type="EMBL" id="QBKP01000002">
    <property type="protein sequence ID" value="PTX52420.1"/>
    <property type="molecule type" value="Genomic_DNA"/>
</dbReference>
<feature type="compositionally biased region" description="Basic and acidic residues" evidence="1">
    <location>
        <begin position="64"/>
        <end position="76"/>
    </location>
</feature>
<dbReference type="AlphaFoldDB" id="A0A2T6B8L3"/>
<dbReference type="RefSeq" id="WP_108127836.1">
    <property type="nucleotide sequence ID" value="NZ_QBKP01000002.1"/>
</dbReference>